<feature type="domain" description="RagB/SusD" evidence="7">
    <location>
        <begin position="364"/>
        <end position="485"/>
    </location>
</feature>
<dbReference type="InterPro" id="IPR012944">
    <property type="entry name" value="SusD_RagB_dom"/>
</dbReference>
<feature type="chain" id="PRO_5016035680" description="RagB/SusD family nutrient uptake outer membrane protein" evidence="6">
    <location>
        <begin position="27"/>
        <end position="520"/>
    </location>
</feature>
<dbReference type="Proteomes" id="UP000249645">
    <property type="component" value="Unassembled WGS sequence"/>
</dbReference>
<sequence>MKKCSFNKRYHFFIVCSLLCAFLCSSCSKKLDIDPLGSTLTEESIQALVKKNPDQVLQPMLTSMVSAINGYTYVNSVDSKNLSVINMLLDLKGNDMILANRNGGWLVDDYELRAYREQNTSRVAIYWNTFYKYIFYANQILSLIPPNVDLSVANGTNEKIMMYKAAALTVRAFSYTYLMWLYQDDYLSGGKDKLGVPLHLDNNNPLMDRASSQEVWNQIVADATDAIQLFKTSGYYMTNDRTDIDGTVASVVLARAALTMGDWTTAIKAASEVIEKYPTLMNEQQYTSSGMTILDNEAIFGYKVDATTSKGQGSFPGWMNPYGEGGYGGSQGAWMAIDQRLYDKIPVTDYRKKNFVQGDYIVITYPSSGSSLNYPKYNSLKFAAGIVTGQTTAYYQNEIYMRSSEMLLLKAEAEVRSGDDEAAKQTLYQLASKRDAGYMLSAKKGNDLLAEIQLQRRIELWGEGGFEFYDNKRWNISVDRNSSPNHLYKSTILVPQKDFTFQIPLESELLLNPAIKTQNP</sequence>
<comment type="similarity">
    <text evidence="2">Belongs to the SusD family.</text>
</comment>
<evidence type="ECO:0000259" key="8">
    <source>
        <dbReference type="Pfam" id="PF14322"/>
    </source>
</evidence>
<proteinExistence type="inferred from homology"/>
<accession>A0A2W5F5N9</accession>
<keyword evidence="5" id="KW-0998">Cell outer membrane</keyword>
<keyword evidence="3 6" id="KW-0732">Signal</keyword>
<name>A0A2W5F5N9_9SPHI</name>
<dbReference type="InterPro" id="IPR033985">
    <property type="entry name" value="SusD-like_N"/>
</dbReference>
<comment type="caution">
    <text evidence="9">The sequence shown here is derived from an EMBL/GenBank/DDBJ whole genome shotgun (WGS) entry which is preliminary data.</text>
</comment>
<dbReference type="Gene3D" id="1.25.40.390">
    <property type="match status" value="1"/>
</dbReference>
<feature type="signal peptide" evidence="6">
    <location>
        <begin position="1"/>
        <end position="26"/>
    </location>
</feature>
<gene>
    <name evidence="9" type="ORF">DI598_06375</name>
</gene>
<evidence type="ECO:0000256" key="2">
    <source>
        <dbReference type="ARBA" id="ARBA00006275"/>
    </source>
</evidence>
<organism evidence="9 10">
    <name type="scientific">Pseudopedobacter saltans</name>
    <dbReference type="NCBI Taxonomy" id="151895"/>
    <lineage>
        <taxon>Bacteria</taxon>
        <taxon>Pseudomonadati</taxon>
        <taxon>Bacteroidota</taxon>
        <taxon>Sphingobacteriia</taxon>
        <taxon>Sphingobacteriales</taxon>
        <taxon>Sphingobacteriaceae</taxon>
        <taxon>Pseudopedobacter</taxon>
    </lineage>
</organism>
<dbReference type="EMBL" id="QFOI01000082">
    <property type="protein sequence ID" value="PZP50083.1"/>
    <property type="molecule type" value="Genomic_DNA"/>
</dbReference>
<dbReference type="InterPro" id="IPR011990">
    <property type="entry name" value="TPR-like_helical_dom_sf"/>
</dbReference>
<comment type="subcellular location">
    <subcellularLocation>
        <location evidence="1">Cell outer membrane</location>
    </subcellularLocation>
</comment>
<dbReference type="AlphaFoldDB" id="A0A2W5F5N9"/>
<reference evidence="9 10" key="1">
    <citation type="submission" date="2017-11" db="EMBL/GenBank/DDBJ databases">
        <title>Infants hospitalized years apart are colonized by the same room-sourced microbial strains.</title>
        <authorList>
            <person name="Brooks B."/>
            <person name="Olm M.R."/>
            <person name="Firek B.A."/>
            <person name="Baker R."/>
            <person name="Thomas B.C."/>
            <person name="Morowitz M.J."/>
            <person name="Banfield J.F."/>
        </authorList>
    </citation>
    <scope>NUCLEOTIDE SEQUENCE [LARGE SCALE GENOMIC DNA]</scope>
    <source>
        <strain evidence="9">S2_009_000_R2_76</strain>
    </source>
</reference>
<evidence type="ECO:0000256" key="6">
    <source>
        <dbReference type="SAM" id="SignalP"/>
    </source>
</evidence>
<evidence type="ECO:0000313" key="10">
    <source>
        <dbReference type="Proteomes" id="UP000249645"/>
    </source>
</evidence>
<evidence type="ECO:0000256" key="4">
    <source>
        <dbReference type="ARBA" id="ARBA00023136"/>
    </source>
</evidence>
<dbReference type="Pfam" id="PF14322">
    <property type="entry name" value="SusD-like_3"/>
    <property type="match status" value="1"/>
</dbReference>
<evidence type="ECO:0000256" key="3">
    <source>
        <dbReference type="ARBA" id="ARBA00022729"/>
    </source>
</evidence>
<evidence type="ECO:0008006" key="11">
    <source>
        <dbReference type="Google" id="ProtNLM"/>
    </source>
</evidence>
<dbReference type="SUPFAM" id="SSF48452">
    <property type="entry name" value="TPR-like"/>
    <property type="match status" value="1"/>
</dbReference>
<feature type="domain" description="SusD-like N-terminal" evidence="8">
    <location>
        <begin position="104"/>
        <end position="234"/>
    </location>
</feature>
<evidence type="ECO:0000313" key="9">
    <source>
        <dbReference type="EMBL" id="PZP50083.1"/>
    </source>
</evidence>
<keyword evidence="4" id="KW-0472">Membrane</keyword>
<evidence type="ECO:0000256" key="5">
    <source>
        <dbReference type="ARBA" id="ARBA00023237"/>
    </source>
</evidence>
<evidence type="ECO:0000259" key="7">
    <source>
        <dbReference type="Pfam" id="PF07980"/>
    </source>
</evidence>
<evidence type="ECO:0000256" key="1">
    <source>
        <dbReference type="ARBA" id="ARBA00004442"/>
    </source>
</evidence>
<dbReference type="Pfam" id="PF07980">
    <property type="entry name" value="SusD_RagB"/>
    <property type="match status" value="1"/>
</dbReference>
<dbReference type="GO" id="GO:0009279">
    <property type="term" value="C:cell outer membrane"/>
    <property type="evidence" value="ECO:0007669"/>
    <property type="project" value="UniProtKB-SubCell"/>
</dbReference>
<protein>
    <recommendedName>
        <fullName evidence="11">RagB/SusD family nutrient uptake outer membrane protein</fullName>
    </recommendedName>
</protein>